<accession>A0A841FCL7</accession>
<dbReference type="Pfam" id="PF13714">
    <property type="entry name" value="PEP_mutase"/>
    <property type="match status" value="1"/>
</dbReference>
<dbReference type="EMBL" id="JACHGT010000001">
    <property type="protein sequence ID" value="MBB6032753.1"/>
    <property type="molecule type" value="Genomic_DNA"/>
</dbReference>
<dbReference type="PANTHER" id="PTHR42905:SF16">
    <property type="entry name" value="CARBOXYPHOSPHONOENOLPYRUVATE PHOSPHONOMUTASE-LIKE PROTEIN (AFU_ORTHOLOGUE AFUA_5G07230)"/>
    <property type="match status" value="1"/>
</dbReference>
<dbReference type="InterPro" id="IPR039556">
    <property type="entry name" value="ICL/PEPM"/>
</dbReference>
<reference evidence="1 2" key="1">
    <citation type="submission" date="2020-08" db="EMBL/GenBank/DDBJ databases">
        <title>Genomic Encyclopedia of Type Strains, Phase IV (KMG-IV): sequencing the most valuable type-strain genomes for metagenomic binning, comparative biology and taxonomic classification.</title>
        <authorList>
            <person name="Goeker M."/>
        </authorList>
    </citation>
    <scope>NUCLEOTIDE SEQUENCE [LARGE SCALE GENOMIC DNA]</scope>
    <source>
        <strain evidence="1 2">YIM 65646</strain>
    </source>
</reference>
<keyword evidence="2" id="KW-1185">Reference proteome</keyword>
<evidence type="ECO:0000313" key="2">
    <source>
        <dbReference type="Proteomes" id="UP000548476"/>
    </source>
</evidence>
<organism evidence="1 2">
    <name type="scientific">Phytomonospora endophytica</name>
    <dbReference type="NCBI Taxonomy" id="714109"/>
    <lineage>
        <taxon>Bacteria</taxon>
        <taxon>Bacillati</taxon>
        <taxon>Actinomycetota</taxon>
        <taxon>Actinomycetes</taxon>
        <taxon>Micromonosporales</taxon>
        <taxon>Micromonosporaceae</taxon>
        <taxon>Phytomonospora</taxon>
    </lineage>
</organism>
<dbReference type="InterPro" id="IPR015813">
    <property type="entry name" value="Pyrv/PenolPyrv_kinase-like_dom"/>
</dbReference>
<dbReference type="Proteomes" id="UP000548476">
    <property type="component" value="Unassembled WGS sequence"/>
</dbReference>
<comment type="caution">
    <text evidence="1">The sequence shown here is derived from an EMBL/GenBank/DDBJ whole genome shotgun (WGS) entry which is preliminary data.</text>
</comment>
<proteinExistence type="predicted"/>
<dbReference type="GO" id="GO:0016829">
    <property type="term" value="F:lyase activity"/>
    <property type="evidence" value="ECO:0007669"/>
    <property type="project" value="UniProtKB-KW"/>
</dbReference>
<dbReference type="AlphaFoldDB" id="A0A841FCL7"/>
<keyword evidence="1" id="KW-0456">Lyase</keyword>
<dbReference type="RefSeq" id="WP_184785621.1">
    <property type="nucleotide sequence ID" value="NZ_BONT01000034.1"/>
</dbReference>
<dbReference type="Gene3D" id="3.20.20.60">
    <property type="entry name" value="Phosphoenolpyruvate-binding domains"/>
    <property type="match status" value="1"/>
</dbReference>
<dbReference type="InterPro" id="IPR040442">
    <property type="entry name" value="Pyrv_kinase-like_dom_sf"/>
</dbReference>
<evidence type="ECO:0000313" key="1">
    <source>
        <dbReference type="EMBL" id="MBB6032753.1"/>
    </source>
</evidence>
<dbReference type="SUPFAM" id="SSF51621">
    <property type="entry name" value="Phosphoenolpyruvate/pyruvate domain"/>
    <property type="match status" value="1"/>
</dbReference>
<dbReference type="CDD" id="cd00377">
    <property type="entry name" value="ICL_PEPM"/>
    <property type="match status" value="1"/>
</dbReference>
<dbReference type="PANTHER" id="PTHR42905">
    <property type="entry name" value="PHOSPHOENOLPYRUVATE CARBOXYLASE"/>
    <property type="match status" value="1"/>
</dbReference>
<name>A0A841FCL7_9ACTN</name>
<sequence>MTSFAELHVPGKPLLLPNAWDYASAAVLARSHAALGTTSLGVAVAAGKPDAAGVTRDENTALARSITRLPVHVTVDIENGFSEDPGEVAAHVAELAELGVAGVNIEDGREDRLVPDAHMVAVIKAVKAAAPGVFVNARTDTHWLKLAPLAEALRRVRVYAEAGADGVYVPALDDEREIEAVVAGAGAPLNLVYGRHSPTRLAELGVARISTGSLLFRATLHALTATMAAVADGTVDAGLFPGYGEVAGLV</sequence>
<protein>
    <submittedName>
        <fullName evidence="1">2-methylisocitrate lyase-like PEP mutase family enzyme</fullName>
    </submittedName>
</protein>
<gene>
    <name evidence="1" type="ORF">HNR73_000595</name>
</gene>